<comment type="caution">
    <text evidence="2">The sequence shown here is derived from an EMBL/GenBank/DDBJ whole genome shotgun (WGS) entry which is preliminary data.</text>
</comment>
<feature type="compositionally biased region" description="Basic and acidic residues" evidence="1">
    <location>
        <begin position="52"/>
        <end position="68"/>
    </location>
</feature>
<sequence length="97" mass="11204">MTTTSTTPHHPHQDASSCYFAAEVHSQGYGWMEPTVIDDDDLMFGGKSLSAWHEEDRQKVSVPEEERRGRQRVRQHHSYSHHQTKTNTSSSTEQKKH</sequence>
<feature type="compositionally biased region" description="Basic residues" evidence="1">
    <location>
        <begin position="69"/>
        <end position="84"/>
    </location>
</feature>
<dbReference type="Proteomes" id="UP001408356">
    <property type="component" value="Unassembled WGS sequence"/>
</dbReference>
<accession>A0ABR2VA64</accession>
<reference evidence="2 3" key="1">
    <citation type="journal article" date="2024" name="J. Plant Pathol.">
        <title>Sequence and assembly of the genome of Seiridium unicorne, isolate CBS 538.82, causal agent of cypress canker disease.</title>
        <authorList>
            <person name="Scali E."/>
            <person name="Rocca G.D."/>
            <person name="Danti R."/>
            <person name="Garbelotto M."/>
            <person name="Barberini S."/>
            <person name="Baroncelli R."/>
            <person name="Emiliani G."/>
        </authorList>
    </citation>
    <scope>NUCLEOTIDE SEQUENCE [LARGE SCALE GENOMIC DNA]</scope>
    <source>
        <strain evidence="2 3">BM-138-508</strain>
    </source>
</reference>
<gene>
    <name evidence="2" type="ORF">SUNI508_04310</name>
</gene>
<evidence type="ECO:0000256" key="1">
    <source>
        <dbReference type="SAM" id="MobiDB-lite"/>
    </source>
</evidence>
<dbReference type="EMBL" id="JARVKF010000079">
    <property type="protein sequence ID" value="KAK9423416.1"/>
    <property type="molecule type" value="Genomic_DNA"/>
</dbReference>
<keyword evidence="3" id="KW-1185">Reference proteome</keyword>
<evidence type="ECO:0000313" key="2">
    <source>
        <dbReference type="EMBL" id="KAK9423416.1"/>
    </source>
</evidence>
<proteinExistence type="predicted"/>
<name>A0ABR2VA64_9PEZI</name>
<organism evidence="2 3">
    <name type="scientific">Seiridium unicorne</name>
    <dbReference type="NCBI Taxonomy" id="138068"/>
    <lineage>
        <taxon>Eukaryota</taxon>
        <taxon>Fungi</taxon>
        <taxon>Dikarya</taxon>
        <taxon>Ascomycota</taxon>
        <taxon>Pezizomycotina</taxon>
        <taxon>Sordariomycetes</taxon>
        <taxon>Xylariomycetidae</taxon>
        <taxon>Amphisphaeriales</taxon>
        <taxon>Sporocadaceae</taxon>
        <taxon>Seiridium</taxon>
    </lineage>
</organism>
<protein>
    <submittedName>
        <fullName evidence="2">Uncharacterized protein</fullName>
    </submittedName>
</protein>
<feature type="region of interest" description="Disordered" evidence="1">
    <location>
        <begin position="50"/>
        <end position="97"/>
    </location>
</feature>
<evidence type="ECO:0000313" key="3">
    <source>
        <dbReference type="Proteomes" id="UP001408356"/>
    </source>
</evidence>
<feature type="compositionally biased region" description="Polar residues" evidence="1">
    <location>
        <begin position="85"/>
        <end position="97"/>
    </location>
</feature>